<keyword evidence="2" id="KW-0472">Membrane</keyword>
<feature type="region of interest" description="Disordered" evidence="1">
    <location>
        <begin position="84"/>
        <end position="117"/>
    </location>
</feature>
<proteinExistence type="predicted"/>
<protein>
    <submittedName>
        <fullName evidence="4">Uncharacterized protein</fullName>
    </submittedName>
</protein>
<feature type="compositionally biased region" description="Polar residues" evidence="1">
    <location>
        <begin position="393"/>
        <end position="404"/>
    </location>
</feature>
<evidence type="ECO:0000313" key="6">
    <source>
        <dbReference type="Proteomes" id="UP000836402"/>
    </source>
</evidence>
<organism evidence="4 5">
    <name type="scientific">Tilletia caries</name>
    <name type="common">wheat bunt fungus</name>
    <dbReference type="NCBI Taxonomy" id="13290"/>
    <lineage>
        <taxon>Eukaryota</taxon>
        <taxon>Fungi</taxon>
        <taxon>Dikarya</taxon>
        <taxon>Basidiomycota</taxon>
        <taxon>Ustilaginomycotina</taxon>
        <taxon>Exobasidiomycetes</taxon>
        <taxon>Tilletiales</taxon>
        <taxon>Tilletiaceae</taxon>
        <taxon>Tilletia</taxon>
    </lineage>
</organism>
<keyword evidence="2" id="KW-0812">Transmembrane</keyword>
<dbReference type="Proteomes" id="UP000836402">
    <property type="component" value="Unassembled WGS sequence"/>
</dbReference>
<feature type="region of interest" description="Disordered" evidence="1">
    <location>
        <begin position="1"/>
        <end position="37"/>
    </location>
</feature>
<keyword evidence="6" id="KW-1185">Reference proteome</keyword>
<sequence length="929" mass="102056">MPSPPQRSSPVDIEKKPRDVPFAPPEADGVRQPSNPRLSLQLEADHQVVKPIQLFRSHSYPKDGRFLPHTRTGQVRSIKASEFEPDHTAATGPPSSFHQPHLPEQQQHVQGGQASQRGSRFLRPWQTTFESPSIHNLVALLVHCAAAYALVRIVPSAITHNVELKLYWTRAIVTATTTIAGMIICGPIHHIANRIIYSAMWTAVILEENVTMGNLDSIGNDVGMLSGLRLLFLRLRAGAYRVAGENRSADQNDRADIPGRISRFYRATRGTPEIIAALGLLLLAQTFGFVSDRTISIRAQTQPQYQHFDAISVGGDLSDADASAATVLLPFYEDYIRSWTLQSTAALKLPSTVKLPIPNQPDQYAYFTEVLHDHFFANYEGYGSFTNETYTASKNETEGSSEPTQEQDDSDKSKKGDHSSTTLISNDGTEITLRWNVRWPRWGIRTHCQRLENLSRYLVPDISQSRNASVDDREAVFFLTHEVLSSVLSRLDVSLPSNCKVPQNLTTPDGTILNNDILPADLKAAEVVLAKPFAADGVAQSFWSLPMRSDEEILLDEASSRYSPGSAGRGWVSLEVILIRLNQTLAGPGARFGMIANVSDHEGNFGNVGFDLGVCVERLDPYVVEVFRGLSVRSTSIIRQADDLTLEGGQRRSLLVSAETTNKLSSKGKYAAYNVAHKNARNALFKDNGRDSAWVPNPTLTSMSSGAVGGPAGYGVLDPMRLADMLASADTRLLLPYLVGHGKLEARSYEFIQIARASCVVYWLNIVIGVVIGCCLLGILLVPRLPAGLPRRSTSPISWLAVYGSLRIGGLPVEDALFGESSPSTTPDRKIPARFFASFHHPPHDSSRLSATTSRGGAGQADIEQTAQRDHPHPHRSVDGQTLPEGARISLNDIEKRVAKELVSYAVCPVLNLHGELRRREHRDNRDAP</sequence>
<evidence type="ECO:0000313" key="4">
    <source>
        <dbReference type="EMBL" id="KAE8248227.1"/>
    </source>
</evidence>
<dbReference type="Proteomes" id="UP000077671">
    <property type="component" value="Unassembled WGS sequence"/>
</dbReference>
<keyword evidence="2" id="KW-1133">Transmembrane helix</keyword>
<dbReference type="AlphaFoldDB" id="A0A8T8SU54"/>
<gene>
    <name evidence="4" type="ORF">A4X03_0g6837</name>
    <name evidence="3" type="ORF">JKIAZH3_G4318</name>
</gene>
<reference evidence="4" key="2">
    <citation type="journal article" date="2019" name="IMA Fungus">
        <title>Genome sequencing and comparison of five Tilletia species to identify candidate genes for the detection of regulated species infecting wheat.</title>
        <authorList>
            <person name="Nguyen H.D.T."/>
            <person name="Sultana T."/>
            <person name="Kesanakurti P."/>
            <person name="Hambleton S."/>
        </authorList>
    </citation>
    <scope>NUCLEOTIDE SEQUENCE</scope>
    <source>
        <strain evidence="4">DAOMC 238032</strain>
    </source>
</reference>
<name>A0A8T8SU54_9BASI</name>
<dbReference type="EMBL" id="LWDD02001421">
    <property type="protein sequence ID" value="KAE8248227.1"/>
    <property type="molecule type" value="Genomic_DNA"/>
</dbReference>
<dbReference type="EMBL" id="CAJHJG010004315">
    <property type="protein sequence ID" value="CAD6940064.1"/>
    <property type="molecule type" value="Genomic_DNA"/>
</dbReference>
<reference evidence="3" key="3">
    <citation type="submission" date="2020-10" db="EMBL/GenBank/DDBJ databases">
        <authorList>
            <person name="Sedaghatjoo S."/>
        </authorList>
    </citation>
    <scope>NUCLEOTIDE SEQUENCE</scope>
    <source>
        <strain evidence="3">AZH3</strain>
    </source>
</reference>
<feature type="region of interest" description="Disordered" evidence="1">
    <location>
        <begin position="840"/>
        <end position="884"/>
    </location>
</feature>
<comment type="caution">
    <text evidence="4">The sequence shown here is derived from an EMBL/GenBank/DDBJ whole genome shotgun (WGS) entry which is preliminary data.</text>
</comment>
<feature type="compositionally biased region" description="Low complexity" evidence="1">
    <location>
        <begin position="105"/>
        <end position="116"/>
    </location>
</feature>
<feature type="transmembrane region" description="Helical" evidence="2">
    <location>
        <begin position="760"/>
        <end position="782"/>
    </location>
</feature>
<evidence type="ECO:0000256" key="1">
    <source>
        <dbReference type="SAM" id="MobiDB-lite"/>
    </source>
</evidence>
<accession>A0A8T8SU54</accession>
<evidence type="ECO:0000313" key="3">
    <source>
        <dbReference type="EMBL" id="CAD6940064.1"/>
    </source>
</evidence>
<reference evidence="4" key="1">
    <citation type="submission" date="2016-04" db="EMBL/GenBank/DDBJ databases">
        <authorList>
            <person name="Nguyen H.D."/>
            <person name="Kesanakurti P."/>
            <person name="Cullis J."/>
            <person name="Levesque C.A."/>
            <person name="Hambleton S."/>
        </authorList>
    </citation>
    <scope>NUCLEOTIDE SEQUENCE</scope>
    <source>
        <strain evidence="4">DAOMC 238032</strain>
    </source>
</reference>
<evidence type="ECO:0000313" key="5">
    <source>
        <dbReference type="Proteomes" id="UP000077671"/>
    </source>
</evidence>
<evidence type="ECO:0000256" key="2">
    <source>
        <dbReference type="SAM" id="Phobius"/>
    </source>
</evidence>
<feature type="region of interest" description="Disordered" evidence="1">
    <location>
        <begin position="393"/>
        <end position="423"/>
    </location>
</feature>